<evidence type="ECO:0000256" key="11">
    <source>
        <dbReference type="SAM" id="Phobius"/>
    </source>
</evidence>
<feature type="compositionally biased region" description="Basic and acidic residues" evidence="10">
    <location>
        <begin position="699"/>
        <end position="722"/>
    </location>
</feature>
<evidence type="ECO:0000256" key="1">
    <source>
        <dbReference type="ARBA" id="ARBA00004141"/>
    </source>
</evidence>
<dbReference type="Gene3D" id="3.40.50.300">
    <property type="entry name" value="P-loop containing nucleotide triphosphate hydrolases"/>
    <property type="match status" value="2"/>
</dbReference>
<keyword evidence="4 11" id="KW-0812">Transmembrane</keyword>
<sequence length="1449" mass="163195">MSNISKYFTPVPDASVTFNGANVEIGNGFGRKVHSKDAEADVVSAAAIEGSEENILHDLTFRTEQGEMVLILGKPTSHLFNSLFHGHKNLKYSPEGSIKFKENEYKAFSNKCPQQIIYNNEQDIHFPFLTVEQTIDFALSCKFNIPKEERVALRDELLKEFGLSHVLKTLVGNDYVRGVSGGERKRISIIETFAANGSVYLWDNSTKGLDSATALDFLSILQKMARATRSVNFVKISQASDKIVYKFDKILMLTDSYQVFYGTIDECMTYFRDTLGIEKDPNDCIIEYLTSVLNFQFSTKNMRSNLIPTSEVDLYNLWKETEYYQRCKAEVDAHGAPGSTDIPEEDTTPTFAISLNKQLDFVTRRAFDRSIGDKSYLISQFVSVVIQSLVIGSLFYDVAPTTIGSFSRGSLSFFAILFFTFLALSDLPAAFQRQSVVMKHVNLHFYYSWVETLASTCFDYTFKLFLVIIFSIILYFLAHLKYEAARFFIFLLFLSFYNFSMVSLFTMVSLMSPTLSIANLLAGILLLAIAMYASYVIHMEDMHPWFIWIAYLNPAMFSMEAILSNELFTLKLDCTESIIPRGPAYVNVTFSNKACAWQGATLGNNYVRGQDYLKSGLKYKYHHVWRNFGILIGFLCFYLFSSLVIAEYITPLYTRQNLLKFQAYLQRHGIISGSDLQFEEELYDEPMVSSSSSSSTLDSVHKENPDGSKDEEKNTSAAENERTVQSQKHVISWKNINYTVEGNKQLINDVSGYISSGLTALMGESGAGKTTLLNVLSQRTEKGVVTGELLIDGQPLTNIGAFRRSIGFVQQQDVHLDLLTVKESLEVSCNLRGDGDMEYLASIAKLLRLPADKLVADLSPTDRKLLSIGVELVTKPSLLLFLDEPTSGLDSEAALTIVKFLKKLSEQGQAILCTIHQPSKSVISHFDNIFLLKRGGQCVYFGGIENACDYFVDHDDELTYDHETENPADFVIDVVGGKARDGSMKHVDWVSAWDQSPQKSEIFHTLDVLEDEARTANIDFTTSSWTQPSYMAQLRYIIRRQYICTKRDKVYVISKFGLNAGAGLFIGFSFWRTRKNISGLQNAIFLAFMNMCLSSPLINQVQDKALQSKDVFIARENRSNTYHWTVLLIAQTVVELPLAIGSSTLFFLCCYFCCGFSNAPHIAGVFYLNYILFSAYYLTFGLWLMYSAPDLQTAAVFVAFLYSFTASFCGVMQPYSLFPRFWTFMYRVSPYTYFIETFVSLLLHDRPVICDNSELVPGQPLMGQTCGEFMGPYIEEFGGYLKNPNTFTVCGYCTYTVGDDFLAVENMSYHHRWRNFGLEIVFVVFNFCAMFVGFYLTYIKNVWPGVFAWCMKATGMAKLFKMNINPNGNYIDENGPVEGEELGEKASLANSQSQIDESIEQPIASSVDVVPGSLAQPGASTTVSETAQQSFATPLEYPQNGSVVDNKLQ</sequence>
<feature type="compositionally biased region" description="Polar residues" evidence="10">
    <location>
        <begin position="1439"/>
        <end position="1449"/>
    </location>
</feature>
<dbReference type="InterPro" id="IPR034001">
    <property type="entry name" value="ABCG_PDR_1"/>
</dbReference>
<dbReference type="InterPro" id="IPR010929">
    <property type="entry name" value="PDR_CDR_ABC"/>
</dbReference>
<dbReference type="InterPro" id="IPR017871">
    <property type="entry name" value="ABC_transporter-like_CS"/>
</dbReference>
<dbReference type="SUPFAM" id="SSF52540">
    <property type="entry name" value="P-loop containing nucleoside triphosphate hydrolases"/>
    <property type="match status" value="2"/>
</dbReference>
<feature type="transmembrane region" description="Helical" evidence="11">
    <location>
        <begin position="1083"/>
        <end position="1101"/>
    </location>
</feature>
<keyword evidence="14" id="KW-1185">Reference proteome</keyword>
<keyword evidence="8 11" id="KW-1133">Transmembrane helix</keyword>
<comment type="subcellular location">
    <subcellularLocation>
        <location evidence="1">Membrane</location>
        <topology evidence="1">Multi-pass membrane protein</topology>
    </subcellularLocation>
</comment>
<evidence type="ECO:0000259" key="12">
    <source>
        <dbReference type="PROSITE" id="PS50893"/>
    </source>
</evidence>
<dbReference type="FunFam" id="3.40.50.300:FF:001618">
    <property type="entry name" value="ABC transporter"/>
    <property type="match status" value="1"/>
</dbReference>
<keyword evidence="3" id="KW-0813">Transport</keyword>
<evidence type="ECO:0000256" key="9">
    <source>
        <dbReference type="ARBA" id="ARBA00023136"/>
    </source>
</evidence>
<dbReference type="Pfam" id="PF01061">
    <property type="entry name" value="ABC2_membrane"/>
    <property type="match status" value="2"/>
</dbReference>
<dbReference type="Pfam" id="PF00005">
    <property type="entry name" value="ABC_tran"/>
    <property type="match status" value="2"/>
</dbReference>
<dbReference type="InterPro" id="IPR034003">
    <property type="entry name" value="ABCG_PDR_2"/>
</dbReference>
<dbReference type="GO" id="GO:0140359">
    <property type="term" value="F:ABC-type transporter activity"/>
    <property type="evidence" value="ECO:0007669"/>
    <property type="project" value="InterPro"/>
</dbReference>
<dbReference type="CDD" id="cd03233">
    <property type="entry name" value="ABCG_PDR_domain1"/>
    <property type="match status" value="1"/>
</dbReference>
<keyword evidence="9 11" id="KW-0472">Membrane</keyword>
<reference evidence="13 14" key="1">
    <citation type="journal article" date="2023" name="Elife">
        <title>Identification of key yeast species and microbe-microbe interactions impacting larval growth of Drosophila in the wild.</title>
        <authorList>
            <person name="Mure A."/>
            <person name="Sugiura Y."/>
            <person name="Maeda R."/>
            <person name="Honda K."/>
            <person name="Sakurai N."/>
            <person name="Takahashi Y."/>
            <person name="Watada M."/>
            <person name="Katoh T."/>
            <person name="Gotoh A."/>
            <person name="Gotoh Y."/>
            <person name="Taniguchi I."/>
            <person name="Nakamura K."/>
            <person name="Hayashi T."/>
            <person name="Katayama T."/>
            <person name="Uemura T."/>
            <person name="Hattori Y."/>
        </authorList>
    </citation>
    <scope>NUCLEOTIDE SEQUENCE [LARGE SCALE GENOMIC DNA]</scope>
    <source>
        <strain evidence="13 14">KH-74</strain>
    </source>
</reference>
<protein>
    <submittedName>
        <fullName evidence="13">ATP-binding cassette multidrug transporter</fullName>
    </submittedName>
</protein>
<feature type="transmembrane region" description="Helical" evidence="11">
    <location>
        <begin position="1121"/>
        <end position="1154"/>
    </location>
</feature>
<comment type="caution">
    <text evidence="13">The sequence shown here is derived from an EMBL/GenBank/DDBJ whole genome shotgun (WGS) entry which is preliminary data.</text>
</comment>
<feature type="transmembrane region" description="Helical" evidence="11">
    <location>
        <begin position="1050"/>
        <end position="1071"/>
    </location>
</feature>
<proteinExistence type="inferred from homology"/>
<dbReference type="GO" id="GO:0005524">
    <property type="term" value="F:ATP binding"/>
    <property type="evidence" value="ECO:0007669"/>
    <property type="project" value="UniProtKB-KW"/>
</dbReference>
<dbReference type="InterPro" id="IPR027417">
    <property type="entry name" value="P-loop_NTPase"/>
</dbReference>
<dbReference type="CDD" id="cd03232">
    <property type="entry name" value="ABCG_PDR_domain2"/>
    <property type="match status" value="1"/>
</dbReference>
<feature type="transmembrane region" description="Helical" evidence="11">
    <location>
        <begin position="460"/>
        <end position="480"/>
    </location>
</feature>
<organism evidence="13 14">
    <name type="scientific">Maudiozyma humilis</name>
    <name type="common">Sour dough yeast</name>
    <name type="synonym">Kazachstania humilis</name>
    <dbReference type="NCBI Taxonomy" id="51915"/>
    <lineage>
        <taxon>Eukaryota</taxon>
        <taxon>Fungi</taxon>
        <taxon>Dikarya</taxon>
        <taxon>Ascomycota</taxon>
        <taxon>Saccharomycotina</taxon>
        <taxon>Saccharomycetes</taxon>
        <taxon>Saccharomycetales</taxon>
        <taxon>Saccharomycetaceae</taxon>
        <taxon>Maudiozyma</taxon>
    </lineage>
</organism>
<evidence type="ECO:0000256" key="7">
    <source>
        <dbReference type="ARBA" id="ARBA00022840"/>
    </source>
</evidence>
<evidence type="ECO:0000256" key="5">
    <source>
        <dbReference type="ARBA" id="ARBA00022737"/>
    </source>
</evidence>
<evidence type="ECO:0000313" key="14">
    <source>
        <dbReference type="Proteomes" id="UP001377567"/>
    </source>
</evidence>
<dbReference type="InterPro" id="IPR013525">
    <property type="entry name" value="ABC2_TM"/>
</dbReference>
<evidence type="ECO:0000313" key="13">
    <source>
        <dbReference type="EMBL" id="GMM55789.1"/>
    </source>
</evidence>
<dbReference type="PANTHER" id="PTHR19241">
    <property type="entry name" value="ATP-BINDING CASSETTE TRANSPORTER"/>
    <property type="match status" value="1"/>
</dbReference>
<evidence type="ECO:0000256" key="4">
    <source>
        <dbReference type="ARBA" id="ARBA00022692"/>
    </source>
</evidence>
<dbReference type="PROSITE" id="PS50893">
    <property type="entry name" value="ABC_TRANSPORTER_2"/>
    <property type="match status" value="2"/>
</dbReference>
<feature type="region of interest" description="Disordered" evidence="10">
    <location>
        <begin position="688"/>
        <end position="726"/>
    </location>
</feature>
<keyword evidence="5" id="KW-0677">Repeat</keyword>
<gene>
    <name evidence="13" type="ORF">DAKH74_024050</name>
</gene>
<keyword evidence="7 13" id="KW-0067">ATP-binding</keyword>
<feature type="domain" description="ABC transporter" evidence="12">
    <location>
        <begin position="731"/>
        <end position="959"/>
    </location>
</feature>
<feature type="transmembrane region" description="Helical" evidence="11">
    <location>
        <begin position="628"/>
        <end position="649"/>
    </location>
</feature>
<feature type="transmembrane region" description="Helical" evidence="11">
    <location>
        <begin position="1316"/>
        <end position="1336"/>
    </location>
</feature>
<dbReference type="GO" id="GO:0016887">
    <property type="term" value="F:ATP hydrolysis activity"/>
    <property type="evidence" value="ECO:0007669"/>
    <property type="project" value="InterPro"/>
</dbReference>
<evidence type="ECO:0000256" key="8">
    <source>
        <dbReference type="ARBA" id="ARBA00022989"/>
    </source>
</evidence>
<feature type="region of interest" description="Disordered" evidence="10">
    <location>
        <begin position="1416"/>
        <end position="1449"/>
    </location>
</feature>
<dbReference type="Pfam" id="PF06422">
    <property type="entry name" value="PDR_CDR"/>
    <property type="match status" value="1"/>
</dbReference>
<feature type="transmembrane region" description="Helical" evidence="11">
    <location>
        <begin position="411"/>
        <end position="431"/>
    </location>
</feature>
<feature type="transmembrane region" description="Helical" evidence="11">
    <location>
        <begin position="1194"/>
        <end position="1218"/>
    </location>
</feature>
<dbReference type="EMBL" id="BTGD01000006">
    <property type="protein sequence ID" value="GMM55789.1"/>
    <property type="molecule type" value="Genomic_DNA"/>
</dbReference>
<feature type="transmembrane region" description="Helical" evidence="11">
    <location>
        <begin position="487"/>
        <end position="511"/>
    </location>
</feature>
<accession>A0AAV5RZA6</accession>
<feature type="transmembrane region" description="Helical" evidence="11">
    <location>
        <begin position="1166"/>
        <end position="1188"/>
    </location>
</feature>
<comment type="similarity">
    <text evidence="2">Belongs to the ABC transporter superfamily. ABCG family. PDR (TC 3.A.1.205) subfamily.</text>
</comment>
<dbReference type="Proteomes" id="UP001377567">
    <property type="component" value="Unassembled WGS sequence"/>
</dbReference>
<dbReference type="InterPro" id="IPR003593">
    <property type="entry name" value="AAA+_ATPase"/>
</dbReference>
<dbReference type="InterPro" id="IPR043926">
    <property type="entry name" value="ABCG_dom"/>
</dbReference>
<feature type="transmembrane region" description="Helical" evidence="11">
    <location>
        <begin position="517"/>
        <end position="537"/>
    </location>
</feature>
<name>A0AAV5RZA6_MAUHU</name>
<evidence type="ECO:0000256" key="6">
    <source>
        <dbReference type="ARBA" id="ARBA00022741"/>
    </source>
</evidence>
<evidence type="ECO:0000256" key="10">
    <source>
        <dbReference type="SAM" id="MobiDB-lite"/>
    </source>
</evidence>
<feature type="compositionally biased region" description="Polar residues" evidence="10">
    <location>
        <begin position="1418"/>
        <end position="1432"/>
    </location>
</feature>
<evidence type="ECO:0000256" key="2">
    <source>
        <dbReference type="ARBA" id="ARBA00006012"/>
    </source>
</evidence>
<dbReference type="InterPro" id="IPR003439">
    <property type="entry name" value="ABC_transporter-like_ATP-bd"/>
</dbReference>
<keyword evidence="6" id="KW-0547">Nucleotide-binding</keyword>
<feature type="domain" description="ABC transporter" evidence="12">
    <location>
        <begin position="33"/>
        <end position="280"/>
    </location>
</feature>
<dbReference type="SMART" id="SM00382">
    <property type="entry name" value="AAA"/>
    <property type="match status" value="1"/>
</dbReference>
<feature type="transmembrane region" description="Helical" evidence="11">
    <location>
        <begin position="377"/>
        <end position="399"/>
    </location>
</feature>
<evidence type="ECO:0000256" key="3">
    <source>
        <dbReference type="ARBA" id="ARBA00022448"/>
    </source>
</evidence>
<dbReference type="Pfam" id="PF19055">
    <property type="entry name" value="ABC2_membrane_7"/>
    <property type="match status" value="1"/>
</dbReference>
<dbReference type="PROSITE" id="PS00211">
    <property type="entry name" value="ABC_TRANSPORTER_1"/>
    <property type="match status" value="1"/>
</dbReference>
<dbReference type="GO" id="GO:0016020">
    <property type="term" value="C:membrane"/>
    <property type="evidence" value="ECO:0007669"/>
    <property type="project" value="UniProtKB-SubCell"/>
</dbReference>